<keyword evidence="8" id="KW-1185">Reference proteome</keyword>
<dbReference type="EMBL" id="CP060131">
    <property type="protein sequence ID" value="QNG55036.1"/>
    <property type="molecule type" value="Genomic_DNA"/>
</dbReference>
<protein>
    <recommendedName>
        <fullName evidence="9">Membrane protein involved in the export of O-antigen and teichoic acid</fullName>
    </recommendedName>
</protein>
<feature type="transmembrane region" description="Helical" evidence="6">
    <location>
        <begin position="26"/>
        <end position="49"/>
    </location>
</feature>
<feature type="transmembrane region" description="Helical" evidence="6">
    <location>
        <begin position="301"/>
        <end position="321"/>
    </location>
</feature>
<sequence>MARHVAPADRRDLVGRFRHRAAERAVVTLVDQVVSSASNFLLGMLIARASGADGLGTFGIAFLVWLAVVGLNRALVTEPMTVGDATGRAGANLPEGLLSALVVGLVAATGIAAVGVVMHLAGVGTAALLAVAVWIPSLLAQDYCRSMAFRLRRPDQALLSDAAFAVVQVASSLALYLGGVRSTTAFISAWGLGATVGAIVGVRLLRIRPTVRGAVPHLRALWPRSRWFVAEFGTSFPADQGYLLLLPVLLGTAQFGYFRAGMGLIGPVVVVFIAGGNIGLPESVRRLREGGAAGLRSYARSLTAVVLAVTVVYCGLVAALAEPVLRVVYGAEFAPAATVTRLIALQYVLMAVSFGFGQAVKAAGRMRQLWLGRAVSAALSILAVVVLTAEFGLVGAGVASVTAGLAYSTGVLVVHHRMHRSGALAPREQVCR</sequence>
<evidence type="ECO:0000313" key="8">
    <source>
        <dbReference type="Proteomes" id="UP000515728"/>
    </source>
</evidence>
<feature type="transmembrane region" description="Helical" evidence="6">
    <location>
        <begin position="156"/>
        <end position="179"/>
    </location>
</feature>
<evidence type="ECO:0000313" key="7">
    <source>
        <dbReference type="EMBL" id="QNG55036.1"/>
    </source>
</evidence>
<comment type="subcellular location">
    <subcellularLocation>
        <location evidence="1">Cell membrane</location>
        <topology evidence="1">Multi-pass membrane protein</topology>
    </subcellularLocation>
</comment>
<dbReference type="RefSeq" id="WP_185721834.1">
    <property type="nucleotide sequence ID" value="NZ_BAAAWI010000001.1"/>
</dbReference>
<evidence type="ECO:0000256" key="1">
    <source>
        <dbReference type="ARBA" id="ARBA00004651"/>
    </source>
</evidence>
<dbReference type="AlphaFoldDB" id="A0A7G7MQH5"/>
<proteinExistence type="predicted"/>
<accession>A0A7G7MQH5</accession>
<organism evidence="7 8">
    <name type="scientific">Pseudonocardia petroleophila</name>
    <dbReference type="NCBI Taxonomy" id="37331"/>
    <lineage>
        <taxon>Bacteria</taxon>
        <taxon>Bacillati</taxon>
        <taxon>Actinomycetota</taxon>
        <taxon>Actinomycetes</taxon>
        <taxon>Pseudonocardiales</taxon>
        <taxon>Pseudonocardiaceae</taxon>
        <taxon>Pseudonocardia</taxon>
    </lineage>
</organism>
<feature type="transmembrane region" description="Helical" evidence="6">
    <location>
        <begin position="369"/>
        <end position="387"/>
    </location>
</feature>
<keyword evidence="5 6" id="KW-0472">Membrane</keyword>
<keyword evidence="2" id="KW-1003">Cell membrane</keyword>
<evidence type="ECO:0008006" key="9">
    <source>
        <dbReference type="Google" id="ProtNLM"/>
    </source>
</evidence>
<feature type="transmembrane region" description="Helical" evidence="6">
    <location>
        <begin position="126"/>
        <end position="144"/>
    </location>
</feature>
<evidence type="ECO:0000256" key="4">
    <source>
        <dbReference type="ARBA" id="ARBA00022989"/>
    </source>
</evidence>
<evidence type="ECO:0000256" key="6">
    <source>
        <dbReference type="SAM" id="Phobius"/>
    </source>
</evidence>
<keyword evidence="4 6" id="KW-1133">Transmembrane helix</keyword>
<feature type="transmembrane region" description="Helical" evidence="6">
    <location>
        <begin position="393"/>
        <end position="414"/>
    </location>
</feature>
<dbReference type="PANTHER" id="PTHR30250:SF11">
    <property type="entry name" value="O-ANTIGEN TRANSPORTER-RELATED"/>
    <property type="match status" value="1"/>
</dbReference>
<evidence type="ECO:0000256" key="2">
    <source>
        <dbReference type="ARBA" id="ARBA00022475"/>
    </source>
</evidence>
<feature type="transmembrane region" description="Helical" evidence="6">
    <location>
        <begin position="256"/>
        <end position="280"/>
    </location>
</feature>
<feature type="transmembrane region" description="Helical" evidence="6">
    <location>
        <begin position="185"/>
        <end position="206"/>
    </location>
</feature>
<dbReference type="GO" id="GO:0005886">
    <property type="term" value="C:plasma membrane"/>
    <property type="evidence" value="ECO:0007669"/>
    <property type="project" value="UniProtKB-SubCell"/>
</dbReference>
<name>A0A7G7MQH5_9PSEU</name>
<dbReference type="Proteomes" id="UP000515728">
    <property type="component" value="Chromosome"/>
</dbReference>
<dbReference type="PANTHER" id="PTHR30250">
    <property type="entry name" value="PST FAMILY PREDICTED COLANIC ACID TRANSPORTER"/>
    <property type="match status" value="1"/>
</dbReference>
<keyword evidence="3 6" id="KW-0812">Transmembrane</keyword>
<gene>
    <name evidence="7" type="ORF">H6H00_14895</name>
</gene>
<feature type="transmembrane region" description="Helical" evidence="6">
    <location>
        <begin position="227"/>
        <end position="250"/>
    </location>
</feature>
<feature type="transmembrane region" description="Helical" evidence="6">
    <location>
        <begin position="55"/>
        <end position="76"/>
    </location>
</feature>
<feature type="transmembrane region" description="Helical" evidence="6">
    <location>
        <begin position="333"/>
        <end position="357"/>
    </location>
</feature>
<evidence type="ECO:0000256" key="5">
    <source>
        <dbReference type="ARBA" id="ARBA00023136"/>
    </source>
</evidence>
<evidence type="ECO:0000256" key="3">
    <source>
        <dbReference type="ARBA" id="ARBA00022692"/>
    </source>
</evidence>
<reference evidence="7 8" key="1">
    <citation type="submission" date="2020-08" db="EMBL/GenBank/DDBJ databases">
        <authorList>
            <person name="Mo P."/>
        </authorList>
    </citation>
    <scope>NUCLEOTIDE SEQUENCE [LARGE SCALE GENOMIC DNA]</scope>
    <source>
        <strain evidence="7 8">CGMCC 4.1532</strain>
    </source>
</reference>
<dbReference type="KEGG" id="ppel:H6H00_14895"/>
<dbReference type="InterPro" id="IPR050833">
    <property type="entry name" value="Poly_Biosynth_Transport"/>
</dbReference>
<feature type="transmembrane region" description="Helical" evidence="6">
    <location>
        <begin position="97"/>
        <end position="120"/>
    </location>
</feature>